<reference evidence="6" key="1">
    <citation type="submission" date="2022-11" db="UniProtKB">
        <authorList>
            <consortium name="WormBaseParasite"/>
        </authorList>
    </citation>
    <scope>IDENTIFICATION</scope>
</reference>
<evidence type="ECO:0000256" key="2">
    <source>
        <dbReference type="ARBA" id="ARBA00022771"/>
    </source>
</evidence>
<dbReference type="WBParaSite" id="ACRNAN_scaffold1554.g18107.t1">
    <property type="protein sequence ID" value="ACRNAN_scaffold1554.g18107.t1"/>
    <property type="gene ID" value="ACRNAN_scaffold1554.g18107"/>
</dbReference>
<keyword evidence="3" id="KW-0862">Zinc</keyword>
<dbReference type="Gene3D" id="2.20.25.240">
    <property type="match status" value="1"/>
</dbReference>
<dbReference type="Pfam" id="PF04500">
    <property type="entry name" value="FLYWCH"/>
    <property type="match status" value="1"/>
</dbReference>
<keyword evidence="2" id="KW-0863">Zinc-finger</keyword>
<feature type="domain" description="FLYWCH-type" evidence="4">
    <location>
        <begin position="55"/>
        <end position="112"/>
    </location>
</feature>
<organism evidence="5 6">
    <name type="scientific">Acrobeloides nanus</name>
    <dbReference type="NCBI Taxonomy" id="290746"/>
    <lineage>
        <taxon>Eukaryota</taxon>
        <taxon>Metazoa</taxon>
        <taxon>Ecdysozoa</taxon>
        <taxon>Nematoda</taxon>
        <taxon>Chromadorea</taxon>
        <taxon>Rhabditida</taxon>
        <taxon>Tylenchina</taxon>
        <taxon>Cephalobomorpha</taxon>
        <taxon>Cephaloboidea</taxon>
        <taxon>Cephalobidae</taxon>
        <taxon>Acrobeloides</taxon>
    </lineage>
</organism>
<proteinExistence type="predicted"/>
<dbReference type="Proteomes" id="UP000887540">
    <property type="component" value="Unplaced"/>
</dbReference>
<evidence type="ECO:0000256" key="3">
    <source>
        <dbReference type="ARBA" id="ARBA00022833"/>
    </source>
</evidence>
<evidence type="ECO:0000313" key="6">
    <source>
        <dbReference type="WBParaSite" id="ACRNAN_scaffold1554.g18107.t1"/>
    </source>
</evidence>
<dbReference type="InterPro" id="IPR007588">
    <property type="entry name" value="Znf_FLYWCH"/>
</dbReference>
<evidence type="ECO:0000313" key="5">
    <source>
        <dbReference type="Proteomes" id="UP000887540"/>
    </source>
</evidence>
<keyword evidence="1" id="KW-0479">Metal-binding</keyword>
<evidence type="ECO:0000256" key="1">
    <source>
        <dbReference type="ARBA" id="ARBA00022723"/>
    </source>
</evidence>
<dbReference type="AlphaFoldDB" id="A0A914CZ55"/>
<dbReference type="GO" id="GO:0008270">
    <property type="term" value="F:zinc ion binding"/>
    <property type="evidence" value="ECO:0007669"/>
    <property type="project" value="UniProtKB-KW"/>
</dbReference>
<accession>A0A914CZ55</accession>
<name>A0A914CZ55_9BILA</name>
<sequence length="514" mass="60372">MDADDGLFYEFFVANVDNMLEEGEIVSENEEENHYNNMVEQENEVEQIQEAHIFESSRGGKKLFIMGHLYNRKNVNNAGLEYYYCVGRDEHGCRGCVHFNPAINHFTVKNGHVEHPMVNNQDVEVMIFKRKLYRASSTNVNLKNRSAIVDELKTISPEVKAKISEKNMRSISQSMSRKKRWLHANRMGNPSSLEELSLDYMRQYVDLNGEFIFRDYVNDTTDMLIFGTDSNREILRSCEVWAIYGTIKDIPFPHVFKRMHVVMGLVRGKFIPLLFILMAKHRTKDFVRLFEELPITDRLKTIIVDFKMAQIKALQICFEDMQLEIKIKGCRFHFSQALNKKLKKMGVLQEFLEKGQAYYLLRPFYLLPFVPYDDVISAFLQCKRSLVQARSNLADFPRYMEKMWIGKVLENGNMKKPVYPHILWNCRLLLMEGIPTTNNSVERFHQIFTSALHNAHPTFSTFMQTLTDEHAMIDYLIAQPQRETIPYHYQEIVASYDEYYSVLSYLDDLRDIPR</sequence>
<keyword evidence="5" id="KW-1185">Reference proteome</keyword>
<protein>
    <submittedName>
        <fullName evidence="6">MULE transposase domain-containing protein</fullName>
    </submittedName>
</protein>
<evidence type="ECO:0000259" key="4">
    <source>
        <dbReference type="Pfam" id="PF04500"/>
    </source>
</evidence>